<dbReference type="PANTHER" id="PTHR43791">
    <property type="entry name" value="PERMEASE-RELATED"/>
    <property type="match status" value="1"/>
</dbReference>
<dbReference type="InterPro" id="IPR036259">
    <property type="entry name" value="MFS_trans_sf"/>
</dbReference>
<dbReference type="GO" id="GO:0005886">
    <property type="term" value="C:plasma membrane"/>
    <property type="evidence" value="ECO:0007669"/>
    <property type="project" value="UniProtKB-SubCell"/>
</dbReference>
<dbReference type="EMBL" id="FJOG01000030">
    <property type="protein sequence ID" value="CZR65386.1"/>
    <property type="molecule type" value="Genomic_DNA"/>
</dbReference>
<dbReference type="PANTHER" id="PTHR43791:SF39">
    <property type="entry name" value="TRANSPORTER LIZ1_SEO1, PUTATIVE (AFU_ORTHOLOGUE AFUA_3G00980)-RELATED"/>
    <property type="match status" value="1"/>
</dbReference>
<feature type="transmembrane region" description="Helical" evidence="8">
    <location>
        <begin position="284"/>
        <end position="301"/>
    </location>
</feature>
<feature type="domain" description="Major facilitator superfamily (MFS) profile" evidence="9">
    <location>
        <begin position="59"/>
        <end position="498"/>
    </location>
</feature>
<keyword evidence="4 8" id="KW-0812">Transmembrane</keyword>
<feature type="transmembrane region" description="Helical" evidence="8">
    <location>
        <begin position="438"/>
        <end position="460"/>
    </location>
</feature>
<dbReference type="Proteomes" id="UP000184330">
    <property type="component" value="Unassembled WGS sequence"/>
</dbReference>
<dbReference type="InterPro" id="IPR011701">
    <property type="entry name" value="MFS"/>
</dbReference>
<name>A0A1L7XKC7_9HELO</name>
<accession>A0A1L7XKC7</accession>
<evidence type="ECO:0000256" key="2">
    <source>
        <dbReference type="ARBA" id="ARBA00022448"/>
    </source>
</evidence>
<evidence type="ECO:0000256" key="6">
    <source>
        <dbReference type="ARBA" id="ARBA00023136"/>
    </source>
</evidence>
<keyword evidence="3" id="KW-1003">Cell membrane</keyword>
<feature type="transmembrane region" description="Helical" evidence="8">
    <location>
        <begin position="100"/>
        <end position="118"/>
    </location>
</feature>
<feature type="transmembrane region" description="Helical" evidence="8">
    <location>
        <begin position="51"/>
        <end position="69"/>
    </location>
</feature>
<dbReference type="GO" id="GO:0022857">
    <property type="term" value="F:transmembrane transporter activity"/>
    <property type="evidence" value="ECO:0007669"/>
    <property type="project" value="InterPro"/>
</dbReference>
<feature type="transmembrane region" description="Helical" evidence="8">
    <location>
        <begin position="472"/>
        <end position="494"/>
    </location>
</feature>
<protein>
    <submittedName>
        <fullName evidence="10">Related to transporter protein</fullName>
    </submittedName>
</protein>
<evidence type="ECO:0000256" key="1">
    <source>
        <dbReference type="ARBA" id="ARBA00004651"/>
    </source>
</evidence>
<comment type="subcellular location">
    <subcellularLocation>
        <location evidence="1">Cell membrane</location>
        <topology evidence="1">Multi-pass membrane protein</topology>
    </subcellularLocation>
</comment>
<dbReference type="SUPFAM" id="SSF103473">
    <property type="entry name" value="MFS general substrate transporter"/>
    <property type="match status" value="1"/>
</dbReference>
<organism evidence="10 11">
    <name type="scientific">Phialocephala subalpina</name>
    <dbReference type="NCBI Taxonomy" id="576137"/>
    <lineage>
        <taxon>Eukaryota</taxon>
        <taxon>Fungi</taxon>
        <taxon>Dikarya</taxon>
        <taxon>Ascomycota</taxon>
        <taxon>Pezizomycotina</taxon>
        <taxon>Leotiomycetes</taxon>
        <taxon>Helotiales</taxon>
        <taxon>Mollisiaceae</taxon>
        <taxon>Phialocephala</taxon>
        <taxon>Phialocephala fortinii species complex</taxon>
    </lineage>
</organism>
<keyword evidence="5 8" id="KW-1133">Transmembrane helix</keyword>
<proteinExistence type="inferred from homology"/>
<dbReference type="PROSITE" id="PS50850">
    <property type="entry name" value="MFS"/>
    <property type="match status" value="1"/>
</dbReference>
<evidence type="ECO:0000256" key="3">
    <source>
        <dbReference type="ARBA" id="ARBA00022475"/>
    </source>
</evidence>
<feature type="transmembrane region" description="Helical" evidence="8">
    <location>
        <begin position="219"/>
        <end position="241"/>
    </location>
</feature>
<dbReference type="FunFam" id="1.20.1250.20:FF:000065">
    <property type="entry name" value="Putative MFS pantothenate transporter"/>
    <property type="match status" value="1"/>
</dbReference>
<comment type="similarity">
    <text evidence="7">Belongs to the major facilitator superfamily. Allantoate permease family.</text>
</comment>
<dbReference type="Pfam" id="PF07690">
    <property type="entry name" value="MFS_1"/>
    <property type="match status" value="1"/>
</dbReference>
<evidence type="ECO:0000256" key="7">
    <source>
        <dbReference type="ARBA" id="ARBA00037968"/>
    </source>
</evidence>
<keyword evidence="6 8" id="KW-0472">Membrane</keyword>
<keyword evidence="2" id="KW-0813">Transport</keyword>
<evidence type="ECO:0000259" key="9">
    <source>
        <dbReference type="PROSITE" id="PS50850"/>
    </source>
</evidence>
<dbReference type="OrthoDB" id="3639251at2759"/>
<evidence type="ECO:0000256" key="4">
    <source>
        <dbReference type="ARBA" id="ARBA00022692"/>
    </source>
</evidence>
<feature type="transmembrane region" description="Helical" evidence="8">
    <location>
        <begin position="150"/>
        <end position="173"/>
    </location>
</feature>
<evidence type="ECO:0000313" key="10">
    <source>
        <dbReference type="EMBL" id="CZR65386.1"/>
    </source>
</evidence>
<feature type="transmembrane region" description="Helical" evidence="8">
    <location>
        <begin position="367"/>
        <end position="394"/>
    </location>
</feature>
<keyword evidence="11" id="KW-1185">Reference proteome</keyword>
<gene>
    <name evidence="10" type="ORF">PAC_15286</name>
</gene>
<reference evidence="10 11" key="1">
    <citation type="submission" date="2016-03" db="EMBL/GenBank/DDBJ databases">
        <authorList>
            <person name="Ploux O."/>
        </authorList>
    </citation>
    <scope>NUCLEOTIDE SEQUENCE [LARGE SCALE GENOMIC DNA]</scope>
    <source>
        <strain evidence="10 11">UAMH 11012</strain>
    </source>
</reference>
<feature type="transmembrane region" description="Helical" evidence="8">
    <location>
        <begin position="406"/>
        <end position="426"/>
    </location>
</feature>
<dbReference type="FunFam" id="1.20.1250.20:FF:000386">
    <property type="entry name" value="MFS general substrate transporter"/>
    <property type="match status" value="1"/>
</dbReference>
<evidence type="ECO:0000256" key="8">
    <source>
        <dbReference type="SAM" id="Phobius"/>
    </source>
</evidence>
<dbReference type="InterPro" id="IPR020846">
    <property type="entry name" value="MFS_dom"/>
</dbReference>
<sequence>MGHAKEHNAGYSLDTEAGPNGSQEQLIVKPIHTWKGYIWDTWELPKEERWLLFKLDAFVLTFASIGYFLKNIDLSNVNNAYLSGMEEDLSMYGNQLVTSVSIYTVGYVIGQIPCNLLLTRVSPRWVIPALEVGWGIATFCTSTVKSYQALYALRFLVGLFESGFYPGIHYLLGSWYTPREIGKRAMIFWLAGSMGTLFSGFLQAAAYTNLNGVNGYEGWQWLFIVDGIITVPLAVAGFLFFPNLPQSGQKTWWTTEAEHELSIARMKAVGRAGKEPWSKAKAKRILFSWHTYLLPLLYIIWNNGNPQAAMGYWLKSFNAKKNPPVPGRTFTVAEINDLPLPTTGIFIVMAFVWGWSSDILRGARWPFVYLGAVITNYTDLYSLSTQLIFSIVMLKMPLYKDIHGRMIVYWLSQIGWGAGPLILSWINEICSDDTEKRALLVAMGNDLAYVVQAVAPNFVWKTTAFPRAAKGYKWSIILQILLILNCAAIQILLWRDKKIAARAREEDSLAGSRDSPALQTSDIDETIDEKKAIRTEIKSVSLD</sequence>
<evidence type="ECO:0000256" key="5">
    <source>
        <dbReference type="ARBA" id="ARBA00022989"/>
    </source>
</evidence>
<evidence type="ECO:0000313" key="11">
    <source>
        <dbReference type="Proteomes" id="UP000184330"/>
    </source>
</evidence>
<dbReference type="Gene3D" id="1.20.1250.20">
    <property type="entry name" value="MFS general substrate transporter like domains"/>
    <property type="match status" value="1"/>
</dbReference>
<dbReference type="AlphaFoldDB" id="A0A1L7XKC7"/>
<feature type="transmembrane region" description="Helical" evidence="8">
    <location>
        <begin position="125"/>
        <end position="144"/>
    </location>
</feature>
<feature type="transmembrane region" description="Helical" evidence="8">
    <location>
        <begin position="338"/>
        <end position="355"/>
    </location>
</feature>
<feature type="transmembrane region" description="Helical" evidence="8">
    <location>
        <begin position="185"/>
        <end position="207"/>
    </location>
</feature>